<evidence type="ECO:0000313" key="3">
    <source>
        <dbReference type="EMBL" id="SDO61323.1"/>
    </source>
</evidence>
<feature type="domain" description="CHRD" evidence="2">
    <location>
        <begin position="51"/>
        <end position="160"/>
    </location>
</feature>
<keyword evidence="1" id="KW-1133">Transmembrane helix</keyword>
<accession>A0A1H0KZV8</accession>
<dbReference type="InterPro" id="IPR010895">
    <property type="entry name" value="CHRD"/>
</dbReference>
<organism evidence="3 4">
    <name type="scientific">Pedobacter steynii</name>
    <dbReference type="NCBI Taxonomy" id="430522"/>
    <lineage>
        <taxon>Bacteria</taxon>
        <taxon>Pseudomonadati</taxon>
        <taxon>Bacteroidota</taxon>
        <taxon>Sphingobacteriia</taxon>
        <taxon>Sphingobacteriales</taxon>
        <taxon>Sphingobacteriaceae</taxon>
        <taxon>Pedobacter</taxon>
    </lineage>
</organism>
<dbReference type="RefSeq" id="WP_074612834.1">
    <property type="nucleotide sequence ID" value="NZ_FNGY01000017.1"/>
</dbReference>
<protein>
    <submittedName>
        <fullName evidence="3">CHRD domain-containing protein</fullName>
    </submittedName>
</protein>
<dbReference type="Proteomes" id="UP000183200">
    <property type="component" value="Unassembled WGS sequence"/>
</dbReference>
<name>A0A1H0KZV8_9SPHI</name>
<keyword evidence="1" id="KW-0812">Transmembrane</keyword>
<dbReference type="PROSITE" id="PS51257">
    <property type="entry name" value="PROKAR_LIPOPROTEIN"/>
    <property type="match status" value="1"/>
</dbReference>
<dbReference type="SMART" id="SM00754">
    <property type="entry name" value="CHRD"/>
    <property type="match status" value="1"/>
</dbReference>
<sequence length="162" mass="17600">MKTSINLKGISFRKPILMFGAIFCMLALFSACKKKSVRPTEKKEIEYNITSGVNATNTKTGSTATGTLTATYKKSTKKLSYRLTFSDINPESINLHLGTATELGTLVANIKKDGAKYNSPSSGTVDLNEAGEKALLEDKVYLNIVSTKFPAGEIRGQLLLKK</sequence>
<evidence type="ECO:0000259" key="2">
    <source>
        <dbReference type="SMART" id="SM00754"/>
    </source>
</evidence>
<evidence type="ECO:0000313" key="4">
    <source>
        <dbReference type="Proteomes" id="UP000183200"/>
    </source>
</evidence>
<dbReference type="AlphaFoldDB" id="A0A1H0KZV8"/>
<reference evidence="4" key="1">
    <citation type="submission" date="2016-10" db="EMBL/GenBank/DDBJ databases">
        <authorList>
            <person name="Varghese N."/>
            <person name="Submissions S."/>
        </authorList>
    </citation>
    <scope>NUCLEOTIDE SEQUENCE [LARGE SCALE GENOMIC DNA]</scope>
    <source>
        <strain evidence="4">DSM 19110</strain>
    </source>
</reference>
<dbReference type="Pfam" id="PF07452">
    <property type="entry name" value="CHRD"/>
    <property type="match status" value="1"/>
</dbReference>
<proteinExistence type="predicted"/>
<evidence type="ECO:0000256" key="1">
    <source>
        <dbReference type="SAM" id="Phobius"/>
    </source>
</evidence>
<dbReference type="EMBL" id="FNGY01000017">
    <property type="protein sequence ID" value="SDO61323.1"/>
    <property type="molecule type" value="Genomic_DNA"/>
</dbReference>
<keyword evidence="4" id="KW-1185">Reference proteome</keyword>
<feature type="transmembrane region" description="Helical" evidence="1">
    <location>
        <begin position="12"/>
        <end position="32"/>
    </location>
</feature>
<gene>
    <name evidence="3" type="ORF">SAMN05421820_11711</name>
</gene>
<keyword evidence="1" id="KW-0472">Membrane</keyword>